<gene>
    <name evidence="1" type="primary">yjhP_1</name>
    <name evidence="1" type="ORF">NCTC13229_05884</name>
</gene>
<organism evidence="1 2">
    <name type="scientific">Rhodococcus wratislaviensis</name>
    <name type="common">Tsukamurella wratislaviensis</name>
    <dbReference type="NCBI Taxonomy" id="44752"/>
    <lineage>
        <taxon>Bacteria</taxon>
        <taxon>Bacillati</taxon>
        <taxon>Actinomycetota</taxon>
        <taxon>Actinomycetes</taxon>
        <taxon>Mycobacteriales</taxon>
        <taxon>Nocardiaceae</taxon>
        <taxon>Rhodococcus</taxon>
    </lineage>
</organism>
<name>A0AB38FLA2_RHOWR</name>
<dbReference type="Proteomes" id="UP000251211">
    <property type="component" value="Unassembled WGS sequence"/>
</dbReference>
<accession>A0AB38FLA2</accession>
<evidence type="ECO:0000313" key="1">
    <source>
        <dbReference type="EMBL" id="SPZ42362.1"/>
    </source>
</evidence>
<comment type="caution">
    <text evidence="1">The sequence shown here is derived from an EMBL/GenBank/DDBJ whole genome shotgun (WGS) entry which is preliminary data.</text>
</comment>
<sequence>MHGDASGHVADDRKDDLLPLPELLEQFRDLRCDVVDMVLADQDSWDRYVAAQWLDIRRWLDANPDDEPADDMRAELDAAPAQHARYQREYLGWGVFVLMNR</sequence>
<reference evidence="1 2" key="1">
    <citation type="submission" date="2018-06" db="EMBL/GenBank/DDBJ databases">
        <authorList>
            <consortium name="Pathogen Informatics"/>
            <person name="Doyle S."/>
        </authorList>
    </citation>
    <scope>NUCLEOTIDE SEQUENCE [LARGE SCALE GENOMIC DNA]</scope>
    <source>
        <strain evidence="1 2">NCTC13229</strain>
    </source>
</reference>
<protein>
    <recommendedName>
        <fullName evidence="3">SAM-dependent methyltransferase</fullName>
    </recommendedName>
</protein>
<evidence type="ECO:0008006" key="3">
    <source>
        <dbReference type="Google" id="ProtNLM"/>
    </source>
</evidence>
<dbReference type="EMBL" id="UAUI01000025">
    <property type="protein sequence ID" value="SPZ42362.1"/>
    <property type="molecule type" value="Genomic_DNA"/>
</dbReference>
<dbReference type="InterPro" id="IPR029063">
    <property type="entry name" value="SAM-dependent_MTases_sf"/>
</dbReference>
<evidence type="ECO:0000313" key="2">
    <source>
        <dbReference type="Proteomes" id="UP000251211"/>
    </source>
</evidence>
<dbReference type="AlphaFoldDB" id="A0AB38FLA2"/>
<proteinExistence type="predicted"/>
<dbReference type="InterPro" id="IPR058339">
    <property type="entry name" value="DUF8026"/>
</dbReference>
<dbReference type="Gene3D" id="3.40.50.150">
    <property type="entry name" value="Vaccinia Virus protein VP39"/>
    <property type="match status" value="1"/>
</dbReference>
<dbReference type="RefSeq" id="WP_245973446.1">
    <property type="nucleotide sequence ID" value="NZ_CP150488.1"/>
</dbReference>
<dbReference type="Pfam" id="PF26069">
    <property type="entry name" value="DUF8026"/>
    <property type="match status" value="1"/>
</dbReference>